<evidence type="ECO:0000313" key="2">
    <source>
        <dbReference type="EMBL" id="KAK4097420.1"/>
    </source>
</evidence>
<sequence>MGEDYLYSPGWQACHAVFPSCSSHESGLVLVWSLERASLVARGPIPSGTGFGNSAEILPPARVGSIAALLLLLLLILHRRGLCLAQLEQAVPPRCFTCNASSPVLRLHSASAV</sequence>
<evidence type="ECO:0000256" key="1">
    <source>
        <dbReference type="SAM" id="Phobius"/>
    </source>
</evidence>
<reference evidence="2" key="1">
    <citation type="journal article" date="2023" name="Mol. Phylogenet. Evol.">
        <title>Genome-scale phylogeny and comparative genomics of the fungal order Sordariales.</title>
        <authorList>
            <person name="Hensen N."/>
            <person name="Bonometti L."/>
            <person name="Westerberg I."/>
            <person name="Brannstrom I.O."/>
            <person name="Guillou S."/>
            <person name="Cros-Aarteil S."/>
            <person name="Calhoun S."/>
            <person name="Haridas S."/>
            <person name="Kuo A."/>
            <person name="Mondo S."/>
            <person name="Pangilinan J."/>
            <person name="Riley R."/>
            <person name="LaButti K."/>
            <person name="Andreopoulos B."/>
            <person name="Lipzen A."/>
            <person name="Chen C."/>
            <person name="Yan M."/>
            <person name="Daum C."/>
            <person name="Ng V."/>
            <person name="Clum A."/>
            <person name="Steindorff A."/>
            <person name="Ohm R.A."/>
            <person name="Martin F."/>
            <person name="Silar P."/>
            <person name="Natvig D.O."/>
            <person name="Lalanne C."/>
            <person name="Gautier V."/>
            <person name="Ament-Velasquez S.L."/>
            <person name="Kruys A."/>
            <person name="Hutchinson M.I."/>
            <person name="Powell A.J."/>
            <person name="Barry K."/>
            <person name="Miller A.N."/>
            <person name="Grigoriev I.V."/>
            <person name="Debuchy R."/>
            <person name="Gladieux P."/>
            <person name="Hiltunen Thoren M."/>
            <person name="Johannesson H."/>
        </authorList>
    </citation>
    <scope>NUCLEOTIDE SEQUENCE</scope>
    <source>
        <strain evidence="2">CBS 757.83</strain>
    </source>
</reference>
<comment type="caution">
    <text evidence="2">The sequence shown here is derived from an EMBL/GenBank/DDBJ whole genome shotgun (WGS) entry which is preliminary data.</text>
</comment>
<reference evidence="2" key="2">
    <citation type="submission" date="2023-05" db="EMBL/GenBank/DDBJ databases">
        <authorList>
            <consortium name="Lawrence Berkeley National Laboratory"/>
            <person name="Steindorff A."/>
            <person name="Hensen N."/>
            <person name="Bonometti L."/>
            <person name="Westerberg I."/>
            <person name="Brannstrom I.O."/>
            <person name="Guillou S."/>
            <person name="Cros-Aarteil S."/>
            <person name="Calhoun S."/>
            <person name="Haridas S."/>
            <person name="Kuo A."/>
            <person name="Mondo S."/>
            <person name="Pangilinan J."/>
            <person name="Riley R."/>
            <person name="Labutti K."/>
            <person name="Andreopoulos B."/>
            <person name="Lipzen A."/>
            <person name="Chen C."/>
            <person name="Yanf M."/>
            <person name="Daum C."/>
            <person name="Ng V."/>
            <person name="Clum A."/>
            <person name="Ohm R."/>
            <person name="Martin F."/>
            <person name="Silar P."/>
            <person name="Natvig D."/>
            <person name="Lalanne C."/>
            <person name="Gautier V."/>
            <person name="Ament-Velasquez S.L."/>
            <person name="Kruys A."/>
            <person name="Hutchinson M.I."/>
            <person name="Powell A.J."/>
            <person name="Barry K."/>
            <person name="Miller A.N."/>
            <person name="Grigoriev I.V."/>
            <person name="Debuchy R."/>
            <person name="Gladieux P."/>
            <person name="Thoren M.H."/>
            <person name="Johannesson H."/>
        </authorList>
    </citation>
    <scope>NUCLEOTIDE SEQUENCE</scope>
    <source>
        <strain evidence="2">CBS 757.83</strain>
    </source>
</reference>
<organism evidence="2 3">
    <name type="scientific">Parathielavia hyrcaniae</name>
    <dbReference type="NCBI Taxonomy" id="113614"/>
    <lineage>
        <taxon>Eukaryota</taxon>
        <taxon>Fungi</taxon>
        <taxon>Dikarya</taxon>
        <taxon>Ascomycota</taxon>
        <taxon>Pezizomycotina</taxon>
        <taxon>Sordariomycetes</taxon>
        <taxon>Sordariomycetidae</taxon>
        <taxon>Sordariales</taxon>
        <taxon>Chaetomiaceae</taxon>
        <taxon>Parathielavia</taxon>
    </lineage>
</organism>
<keyword evidence="3" id="KW-1185">Reference proteome</keyword>
<keyword evidence="1" id="KW-1133">Transmembrane helix</keyword>
<proteinExistence type="predicted"/>
<gene>
    <name evidence="2" type="ORF">N658DRAFT_290626</name>
</gene>
<dbReference type="Proteomes" id="UP001305647">
    <property type="component" value="Unassembled WGS sequence"/>
</dbReference>
<dbReference type="EMBL" id="MU863675">
    <property type="protein sequence ID" value="KAK4097420.1"/>
    <property type="molecule type" value="Genomic_DNA"/>
</dbReference>
<dbReference type="AlphaFoldDB" id="A0AAN6SXF6"/>
<feature type="transmembrane region" description="Helical" evidence="1">
    <location>
        <begin position="57"/>
        <end position="77"/>
    </location>
</feature>
<keyword evidence="1" id="KW-0472">Membrane</keyword>
<keyword evidence="1" id="KW-0812">Transmembrane</keyword>
<name>A0AAN6SXF6_9PEZI</name>
<evidence type="ECO:0000313" key="3">
    <source>
        <dbReference type="Proteomes" id="UP001305647"/>
    </source>
</evidence>
<accession>A0AAN6SXF6</accession>
<protein>
    <submittedName>
        <fullName evidence="2">Uncharacterized protein</fullName>
    </submittedName>
</protein>